<organism evidence="1 2">
    <name type="scientific">Pseudonocardia xinjiangensis</name>
    <dbReference type="NCBI Taxonomy" id="75289"/>
    <lineage>
        <taxon>Bacteria</taxon>
        <taxon>Bacillati</taxon>
        <taxon>Actinomycetota</taxon>
        <taxon>Actinomycetes</taxon>
        <taxon>Pseudonocardiales</taxon>
        <taxon>Pseudonocardiaceae</taxon>
        <taxon>Pseudonocardia</taxon>
    </lineage>
</organism>
<evidence type="ECO:0000313" key="1">
    <source>
        <dbReference type="EMBL" id="NMH82600.1"/>
    </source>
</evidence>
<gene>
    <name evidence="1" type="ORF">HF577_36630</name>
</gene>
<evidence type="ECO:0000313" key="2">
    <source>
        <dbReference type="Proteomes" id="UP001296706"/>
    </source>
</evidence>
<keyword evidence="2" id="KW-1185">Reference proteome</keyword>
<dbReference type="EMBL" id="JAAXKY010000263">
    <property type="protein sequence ID" value="NMH82600.1"/>
    <property type="molecule type" value="Genomic_DNA"/>
</dbReference>
<sequence>MNERETIARRYGEHLTDRDLLTLARGRADQVPALRRAPALVLDLLDRPGVADAVLAAQGEKEGRFSYVSPFLVFAAAVHRVGNSIVGSVHVTDRAGPRSRVPVFDAPVLAAFATEPRHRLFLAELLASYARVASGVVWRRGEQGWRRQRWDELDLPRLAALLDAVPAGQQPGVWRRIGDGALFLAGVFPEYAERSLGLVDVARLQRATGLQLSSAEGDVGELLEELAGRAYERVGAGVPRAVVGTPRLARRVLTLVADRYLFPMTDDGFLPPGR</sequence>
<dbReference type="RefSeq" id="WP_169400589.1">
    <property type="nucleotide sequence ID" value="NZ_BAAAJH010000019.1"/>
</dbReference>
<reference evidence="1 2" key="1">
    <citation type="submission" date="2020-04" db="EMBL/GenBank/DDBJ databases">
        <authorList>
            <person name="Klaysubun C."/>
            <person name="Duangmal K."/>
            <person name="Lipun K."/>
        </authorList>
    </citation>
    <scope>NUCLEOTIDE SEQUENCE [LARGE SCALE GENOMIC DNA]</scope>
    <source>
        <strain evidence="1 2">JCM 11839</strain>
    </source>
</reference>
<dbReference type="Proteomes" id="UP001296706">
    <property type="component" value="Unassembled WGS sequence"/>
</dbReference>
<name>A0ABX1RTE1_9PSEU</name>
<comment type="caution">
    <text evidence="1">The sequence shown here is derived from an EMBL/GenBank/DDBJ whole genome shotgun (WGS) entry which is preliminary data.</text>
</comment>
<accession>A0ABX1RTE1</accession>
<protein>
    <submittedName>
        <fullName evidence="1">Uncharacterized protein</fullName>
    </submittedName>
</protein>
<proteinExistence type="predicted"/>